<dbReference type="Proteomes" id="UP001222325">
    <property type="component" value="Unassembled WGS sequence"/>
</dbReference>
<dbReference type="EMBL" id="JARJCN010000047">
    <property type="protein sequence ID" value="KAJ7082078.1"/>
    <property type="molecule type" value="Genomic_DNA"/>
</dbReference>
<name>A0AAD6TYI4_9AGAR</name>
<keyword evidence="3" id="KW-1185">Reference proteome</keyword>
<protein>
    <submittedName>
        <fullName evidence="2">Uncharacterized protein</fullName>
    </submittedName>
</protein>
<dbReference type="AlphaFoldDB" id="A0AAD6TYI4"/>
<sequence>MHLILLPRATASPLQDHAAGVATSVREVPLRRRVYVRRRRAALICFRARRRACAYAGATCTVAVHAFVRPSDDAPVPRFRGWRALRRTSSRHLYRRAPSTTVFICIDIRARNSGARAHEDDSERVVVAKSES</sequence>
<dbReference type="EMBL" id="JARJCN010000198">
    <property type="protein sequence ID" value="KAJ7063790.1"/>
    <property type="molecule type" value="Genomic_DNA"/>
</dbReference>
<evidence type="ECO:0000313" key="2">
    <source>
        <dbReference type="EMBL" id="KAJ7082078.1"/>
    </source>
</evidence>
<comment type="caution">
    <text evidence="2">The sequence shown here is derived from an EMBL/GenBank/DDBJ whole genome shotgun (WGS) entry which is preliminary data.</text>
</comment>
<gene>
    <name evidence="2" type="ORF">B0H15DRAFT_952754</name>
    <name evidence="1" type="ORF">B0H15DRAFT_958668</name>
</gene>
<accession>A0AAD6TYI4</accession>
<proteinExistence type="predicted"/>
<reference evidence="2" key="1">
    <citation type="submission" date="2023-03" db="EMBL/GenBank/DDBJ databases">
        <title>Massive genome expansion in bonnet fungi (Mycena s.s.) driven by repeated elements and novel gene families across ecological guilds.</title>
        <authorList>
            <consortium name="Lawrence Berkeley National Laboratory"/>
            <person name="Harder C.B."/>
            <person name="Miyauchi S."/>
            <person name="Viragh M."/>
            <person name="Kuo A."/>
            <person name="Thoen E."/>
            <person name="Andreopoulos B."/>
            <person name="Lu D."/>
            <person name="Skrede I."/>
            <person name="Drula E."/>
            <person name="Henrissat B."/>
            <person name="Morin E."/>
            <person name="Kohler A."/>
            <person name="Barry K."/>
            <person name="LaButti K."/>
            <person name="Morin E."/>
            <person name="Salamov A."/>
            <person name="Lipzen A."/>
            <person name="Mereny Z."/>
            <person name="Hegedus B."/>
            <person name="Baldrian P."/>
            <person name="Stursova M."/>
            <person name="Weitz H."/>
            <person name="Taylor A."/>
            <person name="Grigoriev I.V."/>
            <person name="Nagy L.G."/>
            <person name="Martin F."/>
            <person name="Kauserud H."/>
        </authorList>
    </citation>
    <scope>NUCLEOTIDE SEQUENCE</scope>
    <source>
        <strain evidence="2">CBHHK173m</strain>
    </source>
</reference>
<evidence type="ECO:0000313" key="1">
    <source>
        <dbReference type="EMBL" id="KAJ7063790.1"/>
    </source>
</evidence>
<organism evidence="2 3">
    <name type="scientific">Mycena belliarum</name>
    <dbReference type="NCBI Taxonomy" id="1033014"/>
    <lineage>
        <taxon>Eukaryota</taxon>
        <taxon>Fungi</taxon>
        <taxon>Dikarya</taxon>
        <taxon>Basidiomycota</taxon>
        <taxon>Agaricomycotina</taxon>
        <taxon>Agaricomycetes</taxon>
        <taxon>Agaricomycetidae</taxon>
        <taxon>Agaricales</taxon>
        <taxon>Marasmiineae</taxon>
        <taxon>Mycenaceae</taxon>
        <taxon>Mycena</taxon>
    </lineage>
</organism>
<evidence type="ECO:0000313" key="3">
    <source>
        <dbReference type="Proteomes" id="UP001222325"/>
    </source>
</evidence>